<evidence type="ECO:0000256" key="1">
    <source>
        <dbReference type="SAM" id="SignalP"/>
    </source>
</evidence>
<sequence length="186" mass="20947">MSVVIVLFVMCFASDFFSVNACTIDNDHLYDITDGRRVGSTIIEDGVKYTSENYFTHNGRILGCVCDATKCLRKCCDDGSYPARINKTRVCRPEPPGESRSIKKAFKEMPETKDYNFIHLSHICTTQMSLALPVTNLKDDLHDGILEAYGMSLNYNDFCLDYVKHKLTSIICVNSDEEAIINFIGT</sequence>
<gene>
    <name evidence="2" type="ORF">HHI36_020596</name>
</gene>
<reference evidence="2 3" key="1">
    <citation type="journal article" date="2021" name="BMC Biol.">
        <title>Horizontally acquired antibacterial genes associated with adaptive radiation of ladybird beetles.</title>
        <authorList>
            <person name="Li H.S."/>
            <person name="Tang X.F."/>
            <person name="Huang Y.H."/>
            <person name="Xu Z.Y."/>
            <person name="Chen M.L."/>
            <person name="Du X.Y."/>
            <person name="Qiu B.Y."/>
            <person name="Chen P.T."/>
            <person name="Zhang W."/>
            <person name="Slipinski A."/>
            <person name="Escalona H.E."/>
            <person name="Waterhouse R.M."/>
            <person name="Zwick A."/>
            <person name="Pang H."/>
        </authorList>
    </citation>
    <scope>NUCLEOTIDE SEQUENCE [LARGE SCALE GENOMIC DNA]</scope>
    <source>
        <strain evidence="2">SYSU2018</strain>
    </source>
</reference>
<evidence type="ECO:0000313" key="2">
    <source>
        <dbReference type="EMBL" id="KAL3275855.1"/>
    </source>
</evidence>
<feature type="chain" id="PRO_5044800570" description="Methuselah N-terminal domain-containing protein" evidence="1">
    <location>
        <begin position="22"/>
        <end position="186"/>
    </location>
</feature>
<evidence type="ECO:0000313" key="3">
    <source>
        <dbReference type="Proteomes" id="UP001516400"/>
    </source>
</evidence>
<proteinExistence type="predicted"/>
<accession>A0ABD2NBT4</accession>
<dbReference type="Proteomes" id="UP001516400">
    <property type="component" value="Unassembled WGS sequence"/>
</dbReference>
<organism evidence="2 3">
    <name type="scientific">Cryptolaemus montrouzieri</name>
    <dbReference type="NCBI Taxonomy" id="559131"/>
    <lineage>
        <taxon>Eukaryota</taxon>
        <taxon>Metazoa</taxon>
        <taxon>Ecdysozoa</taxon>
        <taxon>Arthropoda</taxon>
        <taxon>Hexapoda</taxon>
        <taxon>Insecta</taxon>
        <taxon>Pterygota</taxon>
        <taxon>Neoptera</taxon>
        <taxon>Endopterygota</taxon>
        <taxon>Coleoptera</taxon>
        <taxon>Polyphaga</taxon>
        <taxon>Cucujiformia</taxon>
        <taxon>Coccinelloidea</taxon>
        <taxon>Coccinellidae</taxon>
        <taxon>Scymninae</taxon>
        <taxon>Scymnini</taxon>
        <taxon>Cryptolaemus</taxon>
    </lineage>
</organism>
<keyword evidence="1" id="KW-0732">Signal</keyword>
<dbReference type="AlphaFoldDB" id="A0ABD2NBT4"/>
<protein>
    <recommendedName>
        <fullName evidence="4">Methuselah N-terminal domain-containing protein</fullName>
    </recommendedName>
</protein>
<comment type="caution">
    <text evidence="2">The sequence shown here is derived from an EMBL/GenBank/DDBJ whole genome shotgun (WGS) entry which is preliminary data.</text>
</comment>
<keyword evidence="3" id="KW-1185">Reference proteome</keyword>
<name>A0ABD2NBT4_9CUCU</name>
<feature type="signal peptide" evidence="1">
    <location>
        <begin position="1"/>
        <end position="21"/>
    </location>
</feature>
<dbReference type="EMBL" id="JABFTP020000083">
    <property type="protein sequence ID" value="KAL3275855.1"/>
    <property type="molecule type" value="Genomic_DNA"/>
</dbReference>
<evidence type="ECO:0008006" key="4">
    <source>
        <dbReference type="Google" id="ProtNLM"/>
    </source>
</evidence>